<evidence type="ECO:0000256" key="1">
    <source>
        <dbReference type="SAM" id="SignalP"/>
    </source>
</evidence>
<keyword evidence="3" id="KW-1185">Reference proteome</keyword>
<dbReference type="InterPro" id="IPR018673">
    <property type="entry name" value="DUF2141"/>
</dbReference>
<sequence>MKQLIFGLLLTITSFVSAQTDTQDIIVNISNFDSNEGKIMVALYDSEDTFLKTVKKGMIGVIENKTSTVTFKNIPDGIYAISVFHDEDNNGKLETNFLGIPKEDTGTSNNAPARFGPPKWEDAKFIIKGKSITLNIKL</sequence>
<protein>
    <submittedName>
        <fullName evidence="2">DUF2141 domain-containing protein</fullName>
    </submittedName>
</protein>
<evidence type="ECO:0000313" key="2">
    <source>
        <dbReference type="EMBL" id="MCL6294346.1"/>
    </source>
</evidence>
<dbReference type="EMBL" id="JAMFLZ010000002">
    <property type="protein sequence ID" value="MCL6294346.1"/>
    <property type="molecule type" value="Genomic_DNA"/>
</dbReference>
<gene>
    <name evidence="2" type="ORF">M3P09_05035</name>
</gene>
<name>A0ABT0QBJ1_9FLAO</name>
<dbReference type="Pfam" id="PF09912">
    <property type="entry name" value="DUF2141"/>
    <property type="match status" value="1"/>
</dbReference>
<comment type="caution">
    <text evidence="2">The sequence shown here is derived from an EMBL/GenBank/DDBJ whole genome shotgun (WGS) entry which is preliminary data.</text>
</comment>
<evidence type="ECO:0000313" key="3">
    <source>
        <dbReference type="Proteomes" id="UP001165381"/>
    </source>
</evidence>
<keyword evidence="1" id="KW-0732">Signal</keyword>
<dbReference type="Proteomes" id="UP001165381">
    <property type="component" value="Unassembled WGS sequence"/>
</dbReference>
<accession>A0ABT0QBJ1</accession>
<feature type="signal peptide" evidence="1">
    <location>
        <begin position="1"/>
        <end position="18"/>
    </location>
</feature>
<proteinExistence type="predicted"/>
<feature type="chain" id="PRO_5045287388" evidence="1">
    <location>
        <begin position="19"/>
        <end position="138"/>
    </location>
</feature>
<reference evidence="2" key="1">
    <citation type="submission" date="2022-05" db="EMBL/GenBank/DDBJ databases">
        <authorList>
            <person name="Park J.-S."/>
        </authorList>
    </citation>
    <scope>NUCLEOTIDE SEQUENCE</scope>
    <source>
        <strain evidence="2">2012CJ34-3</strain>
    </source>
</reference>
<dbReference type="RefSeq" id="WP_249972261.1">
    <property type="nucleotide sequence ID" value="NZ_JAMFLZ010000002.1"/>
</dbReference>
<organism evidence="2 3">
    <name type="scientific">Jejuia spongiicola</name>
    <dbReference type="NCBI Taxonomy" id="2942207"/>
    <lineage>
        <taxon>Bacteria</taxon>
        <taxon>Pseudomonadati</taxon>
        <taxon>Bacteroidota</taxon>
        <taxon>Flavobacteriia</taxon>
        <taxon>Flavobacteriales</taxon>
        <taxon>Flavobacteriaceae</taxon>
        <taxon>Jejuia</taxon>
    </lineage>
</organism>